<protein>
    <submittedName>
        <fullName evidence="2">Uncharacterized protein</fullName>
    </submittedName>
</protein>
<dbReference type="PROSITE" id="PS51257">
    <property type="entry name" value="PROKAR_LIPOPROTEIN"/>
    <property type="match status" value="1"/>
</dbReference>
<feature type="transmembrane region" description="Helical" evidence="1">
    <location>
        <begin position="20"/>
        <end position="38"/>
    </location>
</feature>
<evidence type="ECO:0000313" key="2">
    <source>
        <dbReference type="EMBL" id="RQY93799.1"/>
    </source>
</evidence>
<keyword evidence="1" id="KW-1133">Transmembrane helix</keyword>
<name>A0ABX9YQJ4_9BURK</name>
<keyword evidence="3" id="KW-1185">Reference proteome</keyword>
<gene>
    <name evidence="2" type="ORF">DF017_12230</name>
</gene>
<accession>A0ABX9YQJ4</accession>
<dbReference type="EMBL" id="QTPM01000012">
    <property type="protein sequence ID" value="RQY93799.1"/>
    <property type="molecule type" value="Genomic_DNA"/>
</dbReference>
<evidence type="ECO:0000313" key="3">
    <source>
        <dbReference type="Proteomes" id="UP000281098"/>
    </source>
</evidence>
<proteinExistence type="predicted"/>
<keyword evidence="1" id="KW-0812">Transmembrane</keyword>
<reference evidence="2 3" key="1">
    <citation type="submission" date="2018-08" db="EMBL/GenBank/DDBJ databases">
        <title>Comparative analysis of Burkholderia isolates from Puerto Rico.</title>
        <authorList>
            <person name="Hall C."/>
            <person name="Sahl J."/>
            <person name="Wagner D."/>
        </authorList>
    </citation>
    <scope>NUCLEOTIDE SEQUENCE [LARGE SCALE GENOMIC DNA]</scope>
    <source>
        <strain evidence="2 3">Bp8966</strain>
    </source>
</reference>
<comment type="caution">
    <text evidence="2">The sequence shown here is derived from an EMBL/GenBank/DDBJ whole genome shotgun (WGS) entry which is preliminary data.</text>
</comment>
<dbReference type="Proteomes" id="UP000281098">
    <property type="component" value="Unassembled WGS sequence"/>
</dbReference>
<evidence type="ECO:0000256" key="1">
    <source>
        <dbReference type="SAM" id="Phobius"/>
    </source>
</evidence>
<keyword evidence="1" id="KW-0472">Membrane</keyword>
<feature type="transmembrane region" description="Helical" evidence="1">
    <location>
        <begin position="50"/>
        <end position="68"/>
    </location>
</feature>
<sequence length="83" mass="9063">MKPRKNPVDVAASRYGLRRAIAVFIVWSIACELIFHRALGWSTVATPYNLARAGVVLAIGCCFAMIIGRRAEARFRRASGVAA</sequence>
<organism evidence="2 3">
    <name type="scientific">Burkholderia stagnalis</name>
    <dbReference type="NCBI Taxonomy" id="1503054"/>
    <lineage>
        <taxon>Bacteria</taxon>
        <taxon>Pseudomonadati</taxon>
        <taxon>Pseudomonadota</taxon>
        <taxon>Betaproteobacteria</taxon>
        <taxon>Burkholderiales</taxon>
        <taxon>Burkholderiaceae</taxon>
        <taxon>Burkholderia</taxon>
        <taxon>Burkholderia cepacia complex</taxon>
    </lineage>
</organism>